<proteinExistence type="inferred from homology"/>
<sequence>MYSIKRKKGNIGEEIVVLYLKNIGFQILDQNYLKKLGEIDIVAQKSHKIYFIEVKSSVLQNFNGFIDTNGAESWKISVSSGLDHVSHETDDAIFNPVWNMTNKKKSSFSKIIKIYLADKYGEDIPEFQIDLMSVLLDFYKKIAYISRIENILLERG</sequence>
<dbReference type="Proteomes" id="UP000177480">
    <property type="component" value="Unassembled WGS sequence"/>
</dbReference>
<comment type="similarity">
    <text evidence="1">Belongs to the UPF0102 family.</text>
</comment>
<dbReference type="AlphaFoldDB" id="A0A1G2G253"/>
<dbReference type="Pfam" id="PF02021">
    <property type="entry name" value="UPF0102"/>
    <property type="match status" value="1"/>
</dbReference>
<dbReference type="GO" id="GO:0003676">
    <property type="term" value="F:nucleic acid binding"/>
    <property type="evidence" value="ECO:0007669"/>
    <property type="project" value="InterPro"/>
</dbReference>
<dbReference type="PANTHER" id="PTHR34039:SF1">
    <property type="entry name" value="UPF0102 PROTEIN YRAN"/>
    <property type="match status" value="1"/>
</dbReference>
<dbReference type="Gene3D" id="3.40.1350.10">
    <property type="match status" value="1"/>
</dbReference>
<dbReference type="PANTHER" id="PTHR34039">
    <property type="entry name" value="UPF0102 PROTEIN YRAN"/>
    <property type="match status" value="1"/>
</dbReference>
<evidence type="ECO:0000256" key="1">
    <source>
        <dbReference type="ARBA" id="ARBA00006738"/>
    </source>
</evidence>
<accession>A0A1G2G253</accession>
<dbReference type="EMBL" id="MHNK01000004">
    <property type="protein sequence ID" value="OGZ44359.1"/>
    <property type="molecule type" value="Genomic_DNA"/>
</dbReference>
<evidence type="ECO:0000313" key="3">
    <source>
        <dbReference type="Proteomes" id="UP000177480"/>
    </source>
</evidence>
<dbReference type="InterPro" id="IPR003509">
    <property type="entry name" value="UPF0102_YraN-like"/>
</dbReference>
<comment type="caution">
    <text evidence="2">The sequence shown here is derived from an EMBL/GenBank/DDBJ whole genome shotgun (WGS) entry which is preliminary data.</text>
</comment>
<name>A0A1G2G253_9BACT</name>
<reference evidence="2 3" key="1">
    <citation type="journal article" date="2016" name="Nat. Commun.">
        <title>Thousands of microbial genomes shed light on interconnected biogeochemical processes in an aquifer system.</title>
        <authorList>
            <person name="Anantharaman K."/>
            <person name="Brown C.T."/>
            <person name="Hug L.A."/>
            <person name="Sharon I."/>
            <person name="Castelle C.J."/>
            <person name="Probst A.J."/>
            <person name="Thomas B.C."/>
            <person name="Singh A."/>
            <person name="Wilkins M.J."/>
            <person name="Karaoz U."/>
            <person name="Brodie E.L."/>
            <person name="Williams K.H."/>
            <person name="Hubbard S.S."/>
            <person name="Banfield J.F."/>
        </authorList>
    </citation>
    <scope>NUCLEOTIDE SEQUENCE [LARGE SCALE GENOMIC DNA]</scope>
</reference>
<dbReference type="STRING" id="1802114.A2719_04840"/>
<evidence type="ECO:0000313" key="2">
    <source>
        <dbReference type="EMBL" id="OGZ44359.1"/>
    </source>
</evidence>
<protein>
    <submittedName>
        <fullName evidence="2">Uncharacterized protein</fullName>
    </submittedName>
</protein>
<gene>
    <name evidence="2" type="ORF">A2719_04840</name>
</gene>
<dbReference type="InterPro" id="IPR011335">
    <property type="entry name" value="Restrct_endonuc-II-like"/>
</dbReference>
<organism evidence="2 3">
    <name type="scientific">Candidatus Ryanbacteria bacterium RIFCSPHIGHO2_01_FULL_45_22</name>
    <dbReference type="NCBI Taxonomy" id="1802114"/>
    <lineage>
        <taxon>Bacteria</taxon>
        <taxon>Candidatus Ryaniibacteriota</taxon>
    </lineage>
</organism>
<dbReference type="SUPFAM" id="SSF52980">
    <property type="entry name" value="Restriction endonuclease-like"/>
    <property type="match status" value="1"/>
</dbReference>
<dbReference type="InterPro" id="IPR011856">
    <property type="entry name" value="tRNA_endonuc-like_dom_sf"/>
</dbReference>